<dbReference type="Proteomes" id="UP000321945">
    <property type="component" value="Unassembled WGS sequence"/>
</dbReference>
<dbReference type="AlphaFoldDB" id="A0A5C6YPR2"/>
<organism evidence="1 2">
    <name type="scientific">Aequorivita lipolytica</name>
    <dbReference type="NCBI Taxonomy" id="153267"/>
    <lineage>
        <taxon>Bacteria</taxon>
        <taxon>Pseudomonadati</taxon>
        <taxon>Bacteroidota</taxon>
        <taxon>Flavobacteriia</taxon>
        <taxon>Flavobacteriales</taxon>
        <taxon>Flavobacteriaceae</taxon>
        <taxon>Aequorivita</taxon>
    </lineage>
</organism>
<comment type="caution">
    <text evidence="1">The sequence shown here is derived from an EMBL/GenBank/DDBJ whole genome shotgun (WGS) entry which is preliminary data.</text>
</comment>
<gene>
    <name evidence="1" type="ORF">ESV24_09655</name>
</gene>
<reference evidence="1 2" key="1">
    <citation type="submission" date="2019-08" db="EMBL/GenBank/DDBJ databases">
        <title>Genome of Aequorivita lipolytica Y10-2 (type strain).</title>
        <authorList>
            <person name="Bowman J.P."/>
        </authorList>
    </citation>
    <scope>NUCLEOTIDE SEQUENCE [LARGE SCALE GENOMIC DNA]</scope>
    <source>
        <strain evidence="1 2">Y10-2</strain>
    </source>
</reference>
<protein>
    <submittedName>
        <fullName evidence="1">Uncharacterized protein</fullName>
    </submittedName>
</protein>
<dbReference type="EMBL" id="VORU01000007">
    <property type="protein sequence ID" value="TXD69006.1"/>
    <property type="molecule type" value="Genomic_DNA"/>
</dbReference>
<evidence type="ECO:0000313" key="1">
    <source>
        <dbReference type="EMBL" id="TXD69006.1"/>
    </source>
</evidence>
<sequence>MSLTLFNPFEDLIFDEHFCFLSGKLTTETMSVFPGWLMDHFKFGEEKIEMMDKTKSYTYSDLELPCSLEVKEAFEELDLKIQAAYKGGFEGMASLDEELIFQWTGRIVYGLLYYEMVYERDRLLKKGEDFQLSAVLKERFGNFHLMLQSLIEPVSFVGKKPWSISIFQLKYSSDIFSYRDDTVNLMFSMGVNGFGIIACLQDNGVIGEKQKDILDKIKSHTLHPIQFEELYARFHYSDYIYQYKAEYKIENQDDGIKIEALPAKVIGSKPLFGFWDENIFAQLLANYWQVYGIEREDILKFQKPPLSFLENPYSKDFINPESIDLPF</sequence>
<keyword evidence="2" id="KW-1185">Reference proteome</keyword>
<dbReference type="OrthoDB" id="978976at2"/>
<dbReference type="RefSeq" id="WP_111816344.1">
    <property type="nucleotide sequence ID" value="NZ_CBCRZQ010000008.1"/>
</dbReference>
<evidence type="ECO:0000313" key="2">
    <source>
        <dbReference type="Proteomes" id="UP000321945"/>
    </source>
</evidence>
<name>A0A5C6YPR2_9FLAO</name>
<accession>A0A5C6YPR2</accession>
<proteinExistence type="predicted"/>